<reference evidence="1 2" key="1">
    <citation type="submission" date="2020-02" db="EMBL/GenBank/DDBJ databases">
        <title>Genomic and physiological characterization of two novel Nitrospinaceae genera.</title>
        <authorList>
            <person name="Mueller A.J."/>
            <person name="Jung M.-Y."/>
            <person name="Strachan C.R."/>
            <person name="Herbold C.W."/>
            <person name="Kirkegaard R.H."/>
            <person name="Daims H."/>
        </authorList>
    </citation>
    <scope>NUCLEOTIDE SEQUENCE [LARGE SCALE GENOMIC DNA]</scope>
    <source>
        <strain evidence="1">EB</strain>
    </source>
</reference>
<dbReference type="InterPro" id="IPR006336">
    <property type="entry name" value="GCS2"/>
</dbReference>
<dbReference type="InterPro" id="IPR050141">
    <property type="entry name" value="GCL_type2/YbdK_subfam"/>
</dbReference>
<dbReference type="Proteomes" id="UP000594688">
    <property type="component" value="Chromosome"/>
</dbReference>
<dbReference type="Pfam" id="PF04107">
    <property type="entry name" value="GCS2"/>
    <property type="match status" value="1"/>
</dbReference>
<gene>
    <name evidence="1" type="ORF">G3M70_13245</name>
</gene>
<sequence length="478" mass="54427">MGDEISRWEFSSEDYKEFKNRLRNESRILKGWFENKSFESTDGKCGFELEAWLMNPQFQPSPINETFLDNLADPLVVPELSKFNFELNSIPCSIEGNFLSHLESELSSCWSKCAAQAEKLNSNILAIGILPTIEDKMLTLEHMSSLNRYLALNRQVLHLRQGEPLELKIEGKDSLHARHYDVMLEAVATSLQIHCQVKADKAVRQYNLSQILSAPMVAVAANSPYLFGKDLWDETRIPLFEQSVSVASFPDCHGQNINRVTFGTGYARHSLFEPFLENLDGFPVLLPMVLDDDPAWLSHLRLQNGTIWRWTRPLIGLTSSGNPHLRLEHRTPAAGPSITDTIANIAFFIGMKEHLAERETPLELEIPFDHAKENFYKAAQHGLRAEIKWIGGKSILIQTLLEQTLLPIAKEGLQKSGVHQVDIDYYLGDVIENRIKSRQNGTAWQRGYIAKNGPGFQQMTGAYYENQKRNRPVYQWTI</sequence>
<dbReference type="KEGG" id="nli:G3M70_13245"/>
<evidence type="ECO:0008006" key="3">
    <source>
        <dbReference type="Google" id="ProtNLM"/>
    </source>
</evidence>
<dbReference type="SUPFAM" id="SSF55931">
    <property type="entry name" value="Glutamine synthetase/guanido kinase"/>
    <property type="match status" value="1"/>
</dbReference>
<dbReference type="GO" id="GO:0004357">
    <property type="term" value="F:glutamate-cysteine ligase activity"/>
    <property type="evidence" value="ECO:0007669"/>
    <property type="project" value="InterPro"/>
</dbReference>
<proteinExistence type="predicted"/>
<dbReference type="PIRSF" id="PIRSF012666">
    <property type="entry name" value="UCP012666"/>
    <property type="match status" value="1"/>
</dbReference>
<dbReference type="PANTHER" id="PTHR36510:SF3">
    <property type="entry name" value="CONSERVED PROTEIN"/>
    <property type="match status" value="1"/>
</dbReference>
<protein>
    <recommendedName>
        <fullName evidence="3">Glutamate--cysteine ligase</fullName>
    </recommendedName>
</protein>
<accession>A0A7T0BXK4</accession>
<dbReference type="InterPro" id="IPR016602">
    <property type="entry name" value="UCP012666"/>
</dbReference>
<evidence type="ECO:0000313" key="2">
    <source>
        <dbReference type="Proteomes" id="UP000594688"/>
    </source>
</evidence>
<dbReference type="AlphaFoldDB" id="A0A7T0BXK4"/>
<name>A0A7T0BXK4_9BACT</name>
<dbReference type="GO" id="GO:0042398">
    <property type="term" value="P:modified amino acid biosynthetic process"/>
    <property type="evidence" value="ECO:0007669"/>
    <property type="project" value="InterPro"/>
</dbReference>
<dbReference type="InterPro" id="IPR014746">
    <property type="entry name" value="Gln_synth/guanido_kin_cat_dom"/>
</dbReference>
<organism evidence="1 2">
    <name type="scientific">Candidatus Nitronauta litoralis</name>
    <dbReference type="NCBI Taxonomy" id="2705533"/>
    <lineage>
        <taxon>Bacteria</taxon>
        <taxon>Pseudomonadati</taxon>
        <taxon>Nitrospinota/Tectimicrobiota group</taxon>
        <taxon>Nitrospinota</taxon>
        <taxon>Nitrospinia</taxon>
        <taxon>Nitrospinales</taxon>
        <taxon>Nitrospinaceae</taxon>
        <taxon>Candidatus Nitronauta</taxon>
    </lineage>
</organism>
<dbReference type="EMBL" id="CP048685">
    <property type="protein sequence ID" value="QPJ62789.1"/>
    <property type="molecule type" value="Genomic_DNA"/>
</dbReference>
<evidence type="ECO:0000313" key="1">
    <source>
        <dbReference type="EMBL" id="QPJ62789.1"/>
    </source>
</evidence>
<dbReference type="PANTHER" id="PTHR36510">
    <property type="entry name" value="GLUTAMATE--CYSTEINE LIGASE 2-RELATED"/>
    <property type="match status" value="1"/>
</dbReference>
<dbReference type="Gene3D" id="3.30.590.20">
    <property type="match status" value="1"/>
</dbReference>